<accession>A0AAD3TGG6</accession>
<name>A0AAD3TGG6_NEPGR</name>
<comment type="caution">
    <text evidence="1">The sequence shown here is derived from an EMBL/GenBank/DDBJ whole genome shotgun (WGS) entry which is preliminary data.</text>
</comment>
<dbReference type="EMBL" id="BSYO01000036">
    <property type="protein sequence ID" value="GMH29465.1"/>
    <property type="molecule type" value="Genomic_DNA"/>
</dbReference>
<evidence type="ECO:0000313" key="2">
    <source>
        <dbReference type="Proteomes" id="UP001279734"/>
    </source>
</evidence>
<sequence length="102" mass="11321">MSDDQDAIYNGVARGTFLCPDGRLLCDVCKAKIDKYFRPWSGLAMLRLDSSSGSRSGHVFGMPQILMELELGMMQLLLFHLCGNLGQLLWLRWAVALPLCSG</sequence>
<gene>
    <name evidence="1" type="ORF">Nepgr_031308</name>
</gene>
<evidence type="ECO:0000313" key="1">
    <source>
        <dbReference type="EMBL" id="GMH29465.1"/>
    </source>
</evidence>
<dbReference type="AlphaFoldDB" id="A0AAD3TGG6"/>
<protein>
    <submittedName>
        <fullName evidence="1">Uncharacterized protein</fullName>
    </submittedName>
</protein>
<reference evidence="1" key="1">
    <citation type="submission" date="2023-05" db="EMBL/GenBank/DDBJ databases">
        <title>Nepenthes gracilis genome sequencing.</title>
        <authorList>
            <person name="Fukushima K."/>
        </authorList>
    </citation>
    <scope>NUCLEOTIDE SEQUENCE</scope>
    <source>
        <strain evidence="1">SING2019-196</strain>
    </source>
</reference>
<dbReference type="Proteomes" id="UP001279734">
    <property type="component" value="Unassembled WGS sequence"/>
</dbReference>
<organism evidence="1 2">
    <name type="scientific">Nepenthes gracilis</name>
    <name type="common">Slender pitcher plant</name>
    <dbReference type="NCBI Taxonomy" id="150966"/>
    <lineage>
        <taxon>Eukaryota</taxon>
        <taxon>Viridiplantae</taxon>
        <taxon>Streptophyta</taxon>
        <taxon>Embryophyta</taxon>
        <taxon>Tracheophyta</taxon>
        <taxon>Spermatophyta</taxon>
        <taxon>Magnoliopsida</taxon>
        <taxon>eudicotyledons</taxon>
        <taxon>Gunneridae</taxon>
        <taxon>Pentapetalae</taxon>
        <taxon>Caryophyllales</taxon>
        <taxon>Nepenthaceae</taxon>
        <taxon>Nepenthes</taxon>
    </lineage>
</organism>
<keyword evidence="2" id="KW-1185">Reference proteome</keyword>
<proteinExistence type="predicted"/>